<sequence length="58" mass="6962">RVHTELNVLDADRRRLWTRCQGLLIIVRKSQRERNVSVLVQQHWEVRKDEEVNIGSIL</sequence>
<proteinExistence type="predicted"/>
<evidence type="ECO:0000313" key="2">
    <source>
        <dbReference type="Proteomes" id="UP000016930"/>
    </source>
</evidence>
<dbReference type="AlphaFoldDB" id="M2PSZ1"/>
<feature type="non-terminal residue" evidence="1">
    <location>
        <position position="1"/>
    </location>
</feature>
<reference evidence="1 2" key="1">
    <citation type="journal article" date="2012" name="Proc. Natl. Acad. Sci. U.S.A.">
        <title>Comparative genomics of Ceriporiopsis subvermispora and Phanerochaete chrysosporium provide insight into selective ligninolysis.</title>
        <authorList>
            <person name="Fernandez-Fueyo E."/>
            <person name="Ruiz-Duenas F.J."/>
            <person name="Ferreira P."/>
            <person name="Floudas D."/>
            <person name="Hibbett D.S."/>
            <person name="Canessa P."/>
            <person name="Larrondo L.F."/>
            <person name="James T.Y."/>
            <person name="Seelenfreund D."/>
            <person name="Lobos S."/>
            <person name="Polanco R."/>
            <person name="Tello M."/>
            <person name="Honda Y."/>
            <person name="Watanabe T."/>
            <person name="Watanabe T."/>
            <person name="Ryu J.S."/>
            <person name="Kubicek C.P."/>
            <person name="Schmoll M."/>
            <person name="Gaskell J."/>
            <person name="Hammel K.E."/>
            <person name="St John F.J."/>
            <person name="Vanden Wymelenberg A."/>
            <person name="Sabat G."/>
            <person name="Splinter BonDurant S."/>
            <person name="Syed K."/>
            <person name="Yadav J.S."/>
            <person name="Doddapaneni H."/>
            <person name="Subramanian V."/>
            <person name="Lavin J.L."/>
            <person name="Oguiza J.A."/>
            <person name="Perez G."/>
            <person name="Pisabarro A.G."/>
            <person name="Ramirez L."/>
            <person name="Santoyo F."/>
            <person name="Master E."/>
            <person name="Coutinho P.M."/>
            <person name="Henrissat B."/>
            <person name="Lombard V."/>
            <person name="Magnuson J.K."/>
            <person name="Kuees U."/>
            <person name="Hori C."/>
            <person name="Igarashi K."/>
            <person name="Samejima M."/>
            <person name="Held B.W."/>
            <person name="Barry K.W."/>
            <person name="LaButti K.M."/>
            <person name="Lapidus A."/>
            <person name="Lindquist E.A."/>
            <person name="Lucas S.M."/>
            <person name="Riley R."/>
            <person name="Salamov A.A."/>
            <person name="Hoffmeister D."/>
            <person name="Schwenk D."/>
            <person name="Hadar Y."/>
            <person name="Yarden O."/>
            <person name="de Vries R.P."/>
            <person name="Wiebenga A."/>
            <person name="Stenlid J."/>
            <person name="Eastwood D."/>
            <person name="Grigoriev I.V."/>
            <person name="Berka R.M."/>
            <person name="Blanchette R.A."/>
            <person name="Kersten P."/>
            <person name="Martinez A.T."/>
            <person name="Vicuna R."/>
            <person name="Cullen D."/>
        </authorList>
    </citation>
    <scope>NUCLEOTIDE SEQUENCE [LARGE SCALE GENOMIC DNA]</scope>
    <source>
        <strain evidence="1 2">B</strain>
    </source>
</reference>
<dbReference type="EMBL" id="KB445793">
    <property type="protein sequence ID" value="EMD39809.1"/>
    <property type="molecule type" value="Genomic_DNA"/>
</dbReference>
<dbReference type="HOGENOM" id="CLU_2984437_0_0_1"/>
<protein>
    <submittedName>
        <fullName evidence="1">Uncharacterized protein</fullName>
    </submittedName>
</protein>
<name>M2PSZ1_CERS8</name>
<accession>M2PSZ1</accession>
<evidence type="ECO:0000313" key="1">
    <source>
        <dbReference type="EMBL" id="EMD39809.1"/>
    </source>
</evidence>
<dbReference type="Proteomes" id="UP000016930">
    <property type="component" value="Unassembled WGS sequence"/>
</dbReference>
<gene>
    <name evidence="1" type="ORF">CERSUDRAFT_112072</name>
</gene>
<organism evidence="1 2">
    <name type="scientific">Ceriporiopsis subvermispora (strain B)</name>
    <name type="common">White-rot fungus</name>
    <name type="synonym">Gelatoporia subvermispora</name>
    <dbReference type="NCBI Taxonomy" id="914234"/>
    <lineage>
        <taxon>Eukaryota</taxon>
        <taxon>Fungi</taxon>
        <taxon>Dikarya</taxon>
        <taxon>Basidiomycota</taxon>
        <taxon>Agaricomycotina</taxon>
        <taxon>Agaricomycetes</taxon>
        <taxon>Polyporales</taxon>
        <taxon>Gelatoporiaceae</taxon>
        <taxon>Gelatoporia</taxon>
    </lineage>
</organism>
<keyword evidence="2" id="KW-1185">Reference proteome</keyword>